<dbReference type="Proteomes" id="UP000594638">
    <property type="component" value="Unassembled WGS sequence"/>
</dbReference>
<gene>
    <name evidence="2" type="ORF">OLEA9_A029879</name>
</gene>
<evidence type="ECO:0000313" key="3">
    <source>
        <dbReference type="Proteomes" id="UP000594638"/>
    </source>
</evidence>
<protein>
    <submittedName>
        <fullName evidence="2">Uncharacterized protein</fullName>
    </submittedName>
</protein>
<dbReference type="EMBL" id="CACTIH010001808">
    <property type="protein sequence ID" value="CAA2963290.1"/>
    <property type="molecule type" value="Genomic_DNA"/>
</dbReference>
<evidence type="ECO:0000313" key="2">
    <source>
        <dbReference type="EMBL" id="CAA2963290.1"/>
    </source>
</evidence>
<organism evidence="2 3">
    <name type="scientific">Olea europaea subsp. europaea</name>
    <dbReference type="NCBI Taxonomy" id="158383"/>
    <lineage>
        <taxon>Eukaryota</taxon>
        <taxon>Viridiplantae</taxon>
        <taxon>Streptophyta</taxon>
        <taxon>Embryophyta</taxon>
        <taxon>Tracheophyta</taxon>
        <taxon>Spermatophyta</taxon>
        <taxon>Magnoliopsida</taxon>
        <taxon>eudicotyledons</taxon>
        <taxon>Gunneridae</taxon>
        <taxon>Pentapetalae</taxon>
        <taxon>asterids</taxon>
        <taxon>lamiids</taxon>
        <taxon>Lamiales</taxon>
        <taxon>Oleaceae</taxon>
        <taxon>Oleeae</taxon>
        <taxon>Olea</taxon>
    </lineage>
</organism>
<name>A0A8S0Q7T5_OLEEU</name>
<accession>A0A8S0Q7T5</accession>
<comment type="caution">
    <text evidence="2">The sequence shown here is derived from an EMBL/GenBank/DDBJ whole genome shotgun (WGS) entry which is preliminary data.</text>
</comment>
<keyword evidence="3" id="KW-1185">Reference proteome</keyword>
<feature type="region of interest" description="Disordered" evidence="1">
    <location>
        <begin position="40"/>
        <end position="109"/>
    </location>
</feature>
<sequence>MQACSVEQVHIQQIDAKQRQLNELVDEPFVEFINRKKVVHRGPNNHGQNGQHVAGENGQNTGGESMQENRDVLEYPFVEDASKKKGMNKSNGHDQEEWRQHAMKSSKARQMIYVLL</sequence>
<dbReference type="Gramene" id="OE9A029879T1">
    <property type="protein sequence ID" value="OE9A029879C1"/>
    <property type="gene ID" value="OE9A029879"/>
</dbReference>
<proteinExistence type="predicted"/>
<evidence type="ECO:0000256" key="1">
    <source>
        <dbReference type="SAM" id="MobiDB-lite"/>
    </source>
</evidence>
<feature type="compositionally biased region" description="Basic and acidic residues" evidence="1">
    <location>
        <begin position="91"/>
        <end position="100"/>
    </location>
</feature>
<dbReference type="AlphaFoldDB" id="A0A8S0Q7T5"/>
<feature type="compositionally biased region" description="Polar residues" evidence="1">
    <location>
        <begin position="45"/>
        <end position="66"/>
    </location>
</feature>
<reference evidence="2 3" key="1">
    <citation type="submission" date="2019-12" db="EMBL/GenBank/DDBJ databases">
        <authorList>
            <person name="Alioto T."/>
            <person name="Alioto T."/>
            <person name="Gomez Garrido J."/>
        </authorList>
    </citation>
    <scope>NUCLEOTIDE SEQUENCE [LARGE SCALE GENOMIC DNA]</scope>
</reference>